<protein>
    <submittedName>
        <fullName evidence="1">Uncharacterized protein</fullName>
    </submittedName>
</protein>
<reference evidence="1 2" key="1">
    <citation type="submission" date="2014-04" db="EMBL/GenBank/DDBJ databases">
        <authorList>
            <consortium name="DOE Joint Genome Institute"/>
            <person name="Kuo A."/>
            <person name="Kohler A."/>
            <person name="Costa M.D."/>
            <person name="Nagy L.G."/>
            <person name="Floudas D."/>
            <person name="Copeland A."/>
            <person name="Barry K.W."/>
            <person name="Cichocki N."/>
            <person name="Veneault-Fourrey C."/>
            <person name="LaButti K."/>
            <person name="Lindquist E.A."/>
            <person name="Lipzen A."/>
            <person name="Lundell T."/>
            <person name="Morin E."/>
            <person name="Murat C."/>
            <person name="Sun H."/>
            <person name="Tunlid A."/>
            <person name="Henrissat B."/>
            <person name="Grigoriev I.V."/>
            <person name="Hibbett D.S."/>
            <person name="Martin F."/>
            <person name="Nordberg H.P."/>
            <person name="Cantor M.N."/>
            <person name="Hua S.X."/>
        </authorList>
    </citation>
    <scope>NUCLEOTIDE SEQUENCE [LARGE SCALE GENOMIC DNA]</scope>
    <source>
        <strain evidence="1 2">441</strain>
    </source>
</reference>
<feature type="non-terminal residue" evidence="1">
    <location>
        <position position="120"/>
    </location>
</feature>
<evidence type="ECO:0000313" key="2">
    <source>
        <dbReference type="Proteomes" id="UP000054018"/>
    </source>
</evidence>
<name>A0A0C9YQ48_9AGAM</name>
<evidence type="ECO:0000313" key="1">
    <source>
        <dbReference type="EMBL" id="KIK18751.1"/>
    </source>
</evidence>
<dbReference type="HOGENOM" id="CLU_2055307_0_0_1"/>
<dbReference type="AlphaFoldDB" id="A0A0C9YQ48"/>
<dbReference type="EMBL" id="KN833797">
    <property type="protein sequence ID" value="KIK18751.1"/>
    <property type="molecule type" value="Genomic_DNA"/>
</dbReference>
<accession>A0A0C9YQ48</accession>
<reference evidence="2" key="2">
    <citation type="submission" date="2015-01" db="EMBL/GenBank/DDBJ databases">
        <title>Evolutionary Origins and Diversification of the Mycorrhizal Mutualists.</title>
        <authorList>
            <consortium name="DOE Joint Genome Institute"/>
            <consortium name="Mycorrhizal Genomics Consortium"/>
            <person name="Kohler A."/>
            <person name="Kuo A."/>
            <person name="Nagy L.G."/>
            <person name="Floudas D."/>
            <person name="Copeland A."/>
            <person name="Barry K.W."/>
            <person name="Cichocki N."/>
            <person name="Veneault-Fourrey C."/>
            <person name="LaButti K."/>
            <person name="Lindquist E.A."/>
            <person name="Lipzen A."/>
            <person name="Lundell T."/>
            <person name="Morin E."/>
            <person name="Murat C."/>
            <person name="Riley R."/>
            <person name="Ohm R."/>
            <person name="Sun H."/>
            <person name="Tunlid A."/>
            <person name="Henrissat B."/>
            <person name="Grigoriev I.V."/>
            <person name="Hibbett D.S."/>
            <person name="Martin F."/>
        </authorList>
    </citation>
    <scope>NUCLEOTIDE SEQUENCE [LARGE SCALE GENOMIC DNA]</scope>
    <source>
        <strain evidence="2">441</strain>
    </source>
</reference>
<sequence length="120" mass="12925">HSIPSLAIFSDCNTFWYPSYCGSNGSRSLRSRKLRPNPHPTKGAGVFGPFVLIGARLLEYRSPLVSPFSSMPLHILLNAFDVQRTYVNCSSIVNGMSDCSAVASVPFRLSIIAACLSGTG</sequence>
<dbReference type="Proteomes" id="UP000054018">
    <property type="component" value="Unassembled WGS sequence"/>
</dbReference>
<keyword evidence="2" id="KW-1185">Reference proteome</keyword>
<organism evidence="1 2">
    <name type="scientific">Pisolithus microcarpus 441</name>
    <dbReference type="NCBI Taxonomy" id="765257"/>
    <lineage>
        <taxon>Eukaryota</taxon>
        <taxon>Fungi</taxon>
        <taxon>Dikarya</taxon>
        <taxon>Basidiomycota</taxon>
        <taxon>Agaricomycotina</taxon>
        <taxon>Agaricomycetes</taxon>
        <taxon>Agaricomycetidae</taxon>
        <taxon>Boletales</taxon>
        <taxon>Sclerodermatineae</taxon>
        <taxon>Pisolithaceae</taxon>
        <taxon>Pisolithus</taxon>
    </lineage>
</organism>
<gene>
    <name evidence="1" type="ORF">PISMIDRAFT_683926</name>
</gene>
<proteinExistence type="predicted"/>